<keyword evidence="2" id="KW-1185">Reference proteome</keyword>
<reference evidence="2" key="1">
    <citation type="journal article" date="2011" name="Nature">
        <title>Genome sequence and analysis of the tuber crop potato.</title>
        <authorList>
            <consortium name="The Potato Genome Sequencing Consortium"/>
        </authorList>
    </citation>
    <scope>NUCLEOTIDE SEQUENCE [LARGE SCALE GENOMIC DNA]</scope>
    <source>
        <strain evidence="2">cv. DM1-3 516 R44</strain>
    </source>
</reference>
<dbReference type="Gramene" id="PGSC0003DMT400092359">
    <property type="protein sequence ID" value="PGSC0003DMT400092359"/>
    <property type="gene ID" value="PGSC0003DMG400041930"/>
</dbReference>
<evidence type="ECO:0000313" key="2">
    <source>
        <dbReference type="Proteomes" id="UP000011115"/>
    </source>
</evidence>
<sequence length="162" mass="17908">MVLSWNPIQWSSHGTHTQTISVPDRGTRSKLVCRFVILDPKFMPVRGNRSKVYAGLWQSIPVSTPTKDKRNESEKGKIKFLRVSSLFRGKHRYIPKEQVLKGGKEMGKTGVPGALRGAGRQRAKVRDCPGVGCLAWRPKGEGSEPFLGCTGWRDAPPLSPGV</sequence>
<proteinExistence type="predicted"/>
<reference evidence="1" key="2">
    <citation type="submission" date="2015-06" db="UniProtKB">
        <authorList>
            <consortium name="EnsemblPlants"/>
        </authorList>
    </citation>
    <scope>IDENTIFICATION</scope>
    <source>
        <strain evidence="1">DM1-3 516 R44</strain>
    </source>
</reference>
<protein>
    <submittedName>
        <fullName evidence="1">Polyprotein</fullName>
    </submittedName>
</protein>
<evidence type="ECO:0000313" key="1">
    <source>
        <dbReference type="EnsemblPlants" id="PGSC0003DMT400092359"/>
    </source>
</evidence>
<name>M1DPN0_SOLTU</name>
<dbReference type="AlphaFoldDB" id="M1DPN0"/>
<dbReference type="Proteomes" id="UP000011115">
    <property type="component" value="Unassembled WGS sequence"/>
</dbReference>
<dbReference type="HOGENOM" id="CLU_1638350_0_0_1"/>
<dbReference type="InParanoid" id="M1DPN0"/>
<dbReference type="PaxDb" id="4113-PGSC0003DMT400092359"/>
<dbReference type="EnsemblPlants" id="PGSC0003DMT400092359">
    <property type="protein sequence ID" value="PGSC0003DMT400092359"/>
    <property type="gene ID" value="PGSC0003DMG400041930"/>
</dbReference>
<organism evidence="1 2">
    <name type="scientific">Solanum tuberosum</name>
    <name type="common">Potato</name>
    <dbReference type="NCBI Taxonomy" id="4113"/>
    <lineage>
        <taxon>Eukaryota</taxon>
        <taxon>Viridiplantae</taxon>
        <taxon>Streptophyta</taxon>
        <taxon>Embryophyta</taxon>
        <taxon>Tracheophyta</taxon>
        <taxon>Spermatophyta</taxon>
        <taxon>Magnoliopsida</taxon>
        <taxon>eudicotyledons</taxon>
        <taxon>Gunneridae</taxon>
        <taxon>Pentapetalae</taxon>
        <taxon>asterids</taxon>
        <taxon>lamiids</taxon>
        <taxon>Solanales</taxon>
        <taxon>Solanaceae</taxon>
        <taxon>Solanoideae</taxon>
        <taxon>Solaneae</taxon>
        <taxon>Solanum</taxon>
    </lineage>
</organism>
<accession>M1DPN0</accession>